<protein>
    <submittedName>
        <fullName evidence="2">Uncharacterized protein</fullName>
    </submittedName>
</protein>
<name>A0A161ZCH4_PENCH</name>
<dbReference type="AlphaFoldDB" id="A0A161ZCH4"/>
<feature type="region of interest" description="Disordered" evidence="1">
    <location>
        <begin position="91"/>
        <end position="114"/>
    </location>
</feature>
<organism evidence="2">
    <name type="scientific">Penicillium chrysogenum</name>
    <name type="common">Penicillium notatum</name>
    <dbReference type="NCBI Taxonomy" id="5076"/>
    <lineage>
        <taxon>Eukaryota</taxon>
        <taxon>Fungi</taxon>
        <taxon>Dikarya</taxon>
        <taxon>Ascomycota</taxon>
        <taxon>Pezizomycotina</taxon>
        <taxon>Eurotiomycetes</taxon>
        <taxon>Eurotiomycetidae</taxon>
        <taxon>Eurotiales</taxon>
        <taxon>Aspergillaceae</taxon>
        <taxon>Penicillium</taxon>
        <taxon>Penicillium chrysogenum species complex</taxon>
    </lineage>
</organism>
<dbReference type="EMBL" id="CM002799">
    <property type="protein sequence ID" value="KZN89597.1"/>
    <property type="molecule type" value="Genomic_DNA"/>
</dbReference>
<proteinExistence type="predicted"/>
<evidence type="ECO:0000313" key="2">
    <source>
        <dbReference type="EMBL" id="KZN89597.1"/>
    </source>
</evidence>
<gene>
    <name evidence="2" type="ORF">EN45_082090</name>
</gene>
<sequence length="114" mass="12813">MPFNVYDIGEDGCVDYVFYIDLNTVTKEGEAESTGWTHSFDSDQKTGNQYTARLNRTLRSYPIGKVTATIEEADLPKFHELCFAAIGPLPAKESPGRPGLRTMVPSPWRQSPWE</sequence>
<evidence type="ECO:0000256" key="1">
    <source>
        <dbReference type="SAM" id="MobiDB-lite"/>
    </source>
</evidence>
<accession>A0A161ZCH4</accession>
<reference evidence="2" key="1">
    <citation type="journal article" date="2014" name="Genome Announc.">
        <title>Complete sequencing and chromosome-scale genome assembly of the industrial progenitor strain P2niaD18 from the penicillin producer Penicillium chrysogenum.</title>
        <authorList>
            <person name="Specht T."/>
            <person name="Dahlmann T.A."/>
            <person name="Zadra I."/>
            <person name="Kurnsteiner H."/>
            <person name="Kuck U."/>
        </authorList>
    </citation>
    <scope>NUCLEOTIDE SEQUENCE [LARGE SCALE GENOMIC DNA]</scope>
    <source>
        <strain evidence="2">P2niaD18</strain>
    </source>
</reference>
<dbReference type="Proteomes" id="UP000076449">
    <property type="component" value="Chromosome II"/>
</dbReference>